<accession>A0A8I6XY37</accession>
<dbReference type="SMR" id="A0A8I6XY37"/>
<reference evidence="1" key="2">
    <citation type="submission" date="2020-10" db="EMBL/GenBank/DDBJ databases">
        <authorList>
            <person name="Scholz U."/>
            <person name="Mascher M."/>
            <person name="Fiebig A."/>
        </authorList>
    </citation>
    <scope>NUCLEOTIDE SEQUENCE [LARGE SCALE GENOMIC DNA]</scope>
    <source>
        <strain evidence="1">cv. Morex</strain>
    </source>
</reference>
<dbReference type="Gramene" id="HORVU.MOREX.r3.6HG0552690.1">
    <property type="protein sequence ID" value="HORVU.MOREX.r3.6HG0552690.1.CDS1"/>
    <property type="gene ID" value="HORVU.MOREX.r3.6HG0552690"/>
</dbReference>
<dbReference type="SUPFAM" id="SSF52058">
    <property type="entry name" value="L domain-like"/>
    <property type="match status" value="1"/>
</dbReference>
<proteinExistence type="predicted"/>
<evidence type="ECO:0000313" key="2">
    <source>
        <dbReference type="Proteomes" id="UP000011116"/>
    </source>
</evidence>
<dbReference type="Proteomes" id="UP000011116">
    <property type="component" value="Chromosome 6H"/>
</dbReference>
<name>A0A8I6XY37_HORVV</name>
<protein>
    <submittedName>
        <fullName evidence="1">Uncharacterized protein</fullName>
    </submittedName>
</protein>
<dbReference type="EnsemblPlants" id="HORVU.MOREX.r3.6HG0552690.1">
    <property type="protein sequence ID" value="HORVU.MOREX.r3.6HG0552690.1.CDS1"/>
    <property type="gene ID" value="HORVU.MOREX.r3.6HG0552690"/>
</dbReference>
<organism evidence="1 2">
    <name type="scientific">Hordeum vulgare subsp. vulgare</name>
    <name type="common">Domesticated barley</name>
    <dbReference type="NCBI Taxonomy" id="112509"/>
    <lineage>
        <taxon>Eukaryota</taxon>
        <taxon>Viridiplantae</taxon>
        <taxon>Streptophyta</taxon>
        <taxon>Embryophyta</taxon>
        <taxon>Tracheophyta</taxon>
        <taxon>Spermatophyta</taxon>
        <taxon>Magnoliopsida</taxon>
        <taxon>Liliopsida</taxon>
        <taxon>Poales</taxon>
        <taxon>Poaceae</taxon>
        <taxon>BOP clade</taxon>
        <taxon>Pooideae</taxon>
        <taxon>Triticodae</taxon>
        <taxon>Triticeae</taxon>
        <taxon>Hordeinae</taxon>
        <taxon>Hordeum</taxon>
    </lineage>
</organism>
<keyword evidence="2" id="KW-1185">Reference proteome</keyword>
<dbReference type="Gramene" id="HORVU.MOREX.r2.6HG0459210.1">
    <property type="protein sequence ID" value="HORVU.MOREX.r2.6HG0459210.1.CDS.1"/>
    <property type="gene ID" value="HORVU.MOREX.r2.6HG0459210"/>
</dbReference>
<evidence type="ECO:0000313" key="1">
    <source>
        <dbReference type="EnsemblPlants" id="HORVU.MOREX.r3.6HG0552690.1.CDS1"/>
    </source>
</evidence>
<dbReference type="AlphaFoldDB" id="A0A8I6XY37"/>
<sequence length="371" mass="41057">MDADIISHLQTIESSLEGEGGEMLVKEDVIKAWICCHEERIRLICTRNIGMPLVLPSGLCRLDLSSCIITDGALAVCLDGLTSLRHLSLKEIMTLTTLPSQDVLKQLTKLQYLCIDSCWCLRSLGGLRAATHLSEISLYSSPSLDLARGSDFMPLSLQTLDIRRCVVADDLFDGDLPHLKRLFLMWCRSSSTSSIGHLTSLEELSLRNLQDLNSLKGLSLLQLVSAHFTHVPNLDMKCISQFRVQRSLSVSSLVMLNHMLSAEAFTVPRNLVLEGCTEQSFPFEESADFSSANNLLFNCCEISSLPGNLKCFSCLTTLQIVGCPNISSLPDLPSSLQHIVVEDSELLKESCRSPDGQSWPKIEHIRSQLFS</sequence>
<dbReference type="Gene3D" id="3.80.10.10">
    <property type="entry name" value="Ribonuclease Inhibitor"/>
    <property type="match status" value="1"/>
</dbReference>
<reference evidence="1" key="3">
    <citation type="submission" date="2022-01" db="UniProtKB">
        <authorList>
            <consortium name="EnsemblPlants"/>
        </authorList>
    </citation>
    <scope>IDENTIFICATION</scope>
    <source>
        <strain evidence="1">subsp. vulgare</strain>
    </source>
</reference>
<dbReference type="InterPro" id="IPR032675">
    <property type="entry name" value="LRR_dom_sf"/>
</dbReference>
<reference evidence="2" key="1">
    <citation type="journal article" date="2012" name="Nature">
        <title>A physical, genetic and functional sequence assembly of the barley genome.</title>
        <authorList>
            <consortium name="The International Barley Genome Sequencing Consortium"/>
            <person name="Mayer K.F."/>
            <person name="Waugh R."/>
            <person name="Brown J.W."/>
            <person name="Schulman A."/>
            <person name="Langridge P."/>
            <person name="Platzer M."/>
            <person name="Fincher G.B."/>
            <person name="Muehlbauer G.J."/>
            <person name="Sato K."/>
            <person name="Close T.J."/>
            <person name="Wise R.P."/>
            <person name="Stein N."/>
        </authorList>
    </citation>
    <scope>NUCLEOTIDE SEQUENCE [LARGE SCALE GENOMIC DNA]</scope>
    <source>
        <strain evidence="2">cv. Morex</strain>
    </source>
</reference>
<dbReference type="PANTHER" id="PTHR47186">
    <property type="entry name" value="LEUCINE-RICH REPEAT-CONTAINING PROTEIN 57"/>
    <property type="match status" value="1"/>
</dbReference>
<dbReference type="PANTHER" id="PTHR47186:SF3">
    <property type="entry name" value="OS09G0267800 PROTEIN"/>
    <property type="match status" value="1"/>
</dbReference>